<dbReference type="InterPro" id="IPR004360">
    <property type="entry name" value="Glyas_Fos-R_dOase_dom"/>
</dbReference>
<dbReference type="InterPro" id="IPR029068">
    <property type="entry name" value="Glyas_Bleomycin-R_OHBP_Dase"/>
</dbReference>
<protein>
    <submittedName>
        <fullName evidence="2">Unannotated protein</fullName>
    </submittedName>
</protein>
<dbReference type="InterPro" id="IPR052393">
    <property type="entry name" value="Cadmium-induced_rsp"/>
</dbReference>
<proteinExistence type="predicted"/>
<dbReference type="PANTHER" id="PTHR41294">
    <property type="entry name" value="CADMIUM-INDUCED PROTEIN CADI"/>
    <property type="match status" value="1"/>
</dbReference>
<dbReference type="Gene3D" id="3.10.180.10">
    <property type="entry name" value="2,3-Dihydroxybiphenyl 1,2-Dioxygenase, domain 1"/>
    <property type="match status" value="1"/>
</dbReference>
<dbReference type="InterPro" id="IPR049789">
    <property type="entry name" value="ArsI/CadI-like"/>
</dbReference>
<dbReference type="AlphaFoldDB" id="A0A6J6HL28"/>
<evidence type="ECO:0000313" key="2">
    <source>
        <dbReference type="EMBL" id="CAB4613887.1"/>
    </source>
</evidence>
<name>A0A6J6HL28_9ZZZZ</name>
<dbReference type="PANTHER" id="PTHR41294:SF1">
    <property type="entry name" value="CADMIUM-INDUCED PROTEIN CADI"/>
    <property type="match status" value="1"/>
</dbReference>
<dbReference type="SUPFAM" id="SSF54593">
    <property type="entry name" value="Glyoxalase/Bleomycin resistance protein/Dihydroxybiphenyl dioxygenase"/>
    <property type="match status" value="1"/>
</dbReference>
<reference evidence="2" key="1">
    <citation type="submission" date="2020-05" db="EMBL/GenBank/DDBJ databases">
        <authorList>
            <person name="Chiriac C."/>
            <person name="Salcher M."/>
            <person name="Ghai R."/>
            <person name="Kavagutti S V."/>
        </authorList>
    </citation>
    <scope>NUCLEOTIDE SEQUENCE</scope>
</reference>
<sequence length="148" mass="15836">MSRVQLALNVGNIEEAISFYSKMFGVGPAKVREGYANFAIENPPLKLVLIEGHGEPGTLNHVGVEVEDTDQVAAKMEHAVNVGLPIEVQESTTCCFAVQDKVWVKGGELPWEWYTVLADAPADTSLKPMPIMLGVSDTGSCCGPEGCS</sequence>
<gene>
    <name evidence="2" type="ORF">UFOPK1874_00601</name>
</gene>
<dbReference type="EMBL" id="CAEZUX010000052">
    <property type="protein sequence ID" value="CAB4613887.1"/>
    <property type="molecule type" value="Genomic_DNA"/>
</dbReference>
<accession>A0A6J6HL28</accession>
<feature type="domain" description="VOC" evidence="1">
    <location>
        <begin position="2"/>
        <end position="116"/>
    </location>
</feature>
<organism evidence="2">
    <name type="scientific">freshwater metagenome</name>
    <dbReference type="NCBI Taxonomy" id="449393"/>
    <lineage>
        <taxon>unclassified sequences</taxon>
        <taxon>metagenomes</taxon>
        <taxon>ecological metagenomes</taxon>
    </lineage>
</organism>
<dbReference type="GO" id="GO:0046686">
    <property type="term" value="P:response to cadmium ion"/>
    <property type="evidence" value="ECO:0007669"/>
    <property type="project" value="TreeGrafter"/>
</dbReference>
<dbReference type="InterPro" id="IPR037523">
    <property type="entry name" value="VOC_core"/>
</dbReference>
<dbReference type="NCBIfam" id="NF041414">
    <property type="entry name" value="ArsI_CadI_VOC"/>
    <property type="match status" value="1"/>
</dbReference>
<evidence type="ECO:0000259" key="1">
    <source>
        <dbReference type="PROSITE" id="PS51819"/>
    </source>
</evidence>
<dbReference type="PROSITE" id="PS51819">
    <property type="entry name" value="VOC"/>
    <property type="match status" value="1"/>
</dbReference>
<dbReference type="Pfam" id="PF00903">
    <property type="entry name" value="Glyoxalase"/>
    <property type="match status" value="1"/>
</dbReference>